<protein>
    <recommendedName>
        <fullName evidence="3">Filamentous hemagglutinin</fullName>
    </recommendedName>
</protein>
<sequence length="156" mass="15567">YVEMSRTTTTTISTDQLVNAGTPAKIQAQGAIRINADGGSINNQSSTMAAGGDLVRRATGGSVNDTGTVLQQTIDDSTSSTFYWHQKTGGSNDTQTPGAVVTTASSTVDALPAIATSNQSLQTDAASISIGSVNRVGQTVTGSGVTGGNATGTLPG</sequence>
<reference evidence="1 2" key="1">
    <citation type="submission" date="2020-01" db="EMBL/GenBank/DDBJ databases">
        <title>Rhizobium genotypes associated with high levels of biological nitrogen fixation by grain legumes in a temperate-maritime cropping system.</title>
        <authorList>
            <person name="Maluk M."/>
            <person name="Francesc Ferrando Molina F."/>
            <person name="Lopez Del Egido L."/>
            <person name="Lafos M."/>
            <person name="Langarica-Fuentes A."/>
            <person name="Gebre Yohannes G."/>
            <person name="Young M.W."/>
            <person name="Martin P."/>
            <person name="Gantlett R."/>
            <person name="Kenicer G."/>
            <person name="Hawes C."/>
            <person name="Begg G.S."/>
            <person name="Quilliam R.S."/>
            <person name="Squire G.R."/>
            <person name="Poole P.S."/>
            <person name="Young P.W."/>
            <person name="Iannetta P.M."/>
            <person name="James E.K."/>
        </authorList>
    </citation>
    <scope>NUCLEOTIDE SEQUENCE [LARGE SCALE GENOMIC DNA]</scope>
    <source>
        <strain evidence="1 2">JHI944</strain>
    </source>
</reference>
<name>A0A6P0DRQ2_RHILE</name>
<accession>A0A6P0DRQ2</accession>
<feature type="non-terminal residue" evidence="1">
    <location>
        <position position="156"/>
    </location>
</feature>
<dbReference type="EMBL" id="WXXP01000666">
    <property type="protein sequence ID" value="NEK55574.1"/>
    <property type="molecule type" value="Genomic_DNA"/>
</dbReference>
<proteinExistence type="predicted"/>
<comment type="caution">
    <text evidence="1">The sequence shown here is derived from an EMBL/GenBank/DDBJ whole genome shotgun (WGS) entry which is preliminary data.</text>
</comment>
<gene>
    <name evidence="1" type="ORF">GUK36_40810</name>
</gene>
<evidence type="ECO:0000313" key="2">
    <source>
        <dbReference type="Proteomes" id="UP000471409"/>
    </source>
</evidence>
<dbReference type="Proteomes" id="UP000471409">
    <property type="component" value="Unassembled WGS sequence"/>
</dbReference>
<evidence type="ECO:0000313" key="1">
    <source>
        <dbReference type="EMBL" id="NEK55574.1"/>
    </source>
</evidence>
<organism evidence="1 2">
    <name type="scientific">Rhizobium leguminosarum</name>
    <dbReference type="NCBI Taxonomy" id="384"/>
    <lineage>
        <taxon>Bacteria</taxon>
        <taxon>Pseudomonadati</taxon>
        <taxon>Pseudomonadota</taxon>
        <taxon>Alphaproteobacteria</taxon>
        <taxon>Hyphomicrobiales</taxon>
        <taxon>Rhizobiaceae</taxon>
        <taxon>Rhizobium/Agrobacterium group</taxon>
        <taxon>Rhizobium</taxon>
    </lineage>
</organism>
<feature type="non-terminal residue" evidence="1">
    <location>
        <position position="1"/>
    </location>
</feature>
<evidence type="ECO:0008006" key="3">
    <source>
        <dbReference type="Google" id="ProtNLM"/>
    </source>
</evidence>
<dbReference type="AlphaFoldDB" id="A0A6P0DRQ2"/>